<organism evidence="4 5">
    <name type="scientific">Bilophila wadsworthia (strain 3_1_6)</name>
    <dbReference type="NCBI Taxonomy" id="563192"/>
    <lineage>
        <taxon>Bacteria</taxon>
        <taxon>Pseudomonadati</taxon>
        <taxon>Thermodesulfobacteriota</taxon>
        <taxon>Desulfovibrionia</taxon>
        <taxon>Desulfovibrionales</taxon>
        <taxon>Desulfovibrionaceae</taxon>
        <taxon>Bilophila</taxon>
    </lineage>
</organism>
<dbReference type="PROSITE" id="PS51186">
    <property type="entry name" value="GNAT"/>
    <property type="match status" value="1"/>
</dbReference>
<accession>E5Y818</accession>
<dbReference type="PANTHER" id="PTHR43800:SF1">
    <property type="entry name" value="PEPTIDYL-LYSINE N-ACETYLTRANSFERASE YJAB"/>
    <property type="match status" value="1"/>
</dbReference>
<evidence type="ECO:0000256" key="1">
    <source>
        <dbReference type="ARBA" id="ARBA00022679"/>
    </source>
</evidence>
<name>E5Y818_BILW3</name>
<comment type="caution">
    <text evidence="4">The sequence shown here is derived from an EMBL/GenBank/DDBJ whole genome shotgun (WGS) entry which is preliminary data.</text>
</comment>
<keyword evidence="1" id="KW-0808">Transferase</keyword>
<dbReference type="GO" id="GO:0016747">
    <property type="term" value="F:acyltransferase activity, transferring groups other than amino-acyl groups"/>
    <property type="evidence" value="ECO:0007669"/>
    <property type="project" value="InterPro"/>
</dbReference>
<dbReference type="Proteomes" id="UP000006034">
    <property type="component" value="Unassembled WGS sequence"/>
</dbReference>
<dbReference type="OrthoDB" id="281808at2"/>
<dbReference type="EMBL" id="ADCP02000001">
    <property type="protein sequence ID" value="EFV43859.1"/>
    <property type="molecule type" value="Genomic_DNA"/>
</dbReference>
<dbReference type="InterPro" id="IPR000182">
    <property type="entry name" value="GNAT_dom"/>
</dbReference>
<gene>
    <name evidence="4" type="ORF">HMPREF0179_02333</name>
</gene>
<evidence type="ECO:0000313" key="5">
    <source>
        <dbReference type="Proteomes" id="UP000006034"/>
    </source>
</evidence>
<dbReference type="HOGENOM" id="CLU_096795_0_0_7"/>
<dbReference type="Gene3D" id="3.40.630.30">
    <property type="match status" value="1"/>
</dbReference>
<reference evidence="4 5" key="1">
    <citation type="submission" date="2010-10" db="EMBL/GenBank/DDBJ databases">
        <authorList>
            <consortium name="The Broad Institute Genome Sequencing Platform"/>
            <person name="Ward D."/>
            <person name="Earl A."/>
            <person name="Feldgarden M."/>
            <person name="Young S.K."/>
            <person name="Gargeya S."/>
            <person name="Zeng Q."/>
            <person name="Alvarado L."/>
            <person name="Berlin A."/>
            <person name="Bochicchio J."/>
            <person name="Chapman S.B."/>
            <person name="Chen Z."/>
            <person name="Freedman E."/>
            <person name="Gellesch M."/>
            <person name="Goldberg J."/>
            <person name="Griggs A."/>
            <person name="Gujja S."/>
            <person name="Heilman E."/>
            <person name="Heiman D."/>
            <person name="Howarth C."/>
            <person name="Mehta T."/>
            <person name="Neiman D."/>
            <person name="Pearson M."/>
            <person name="Roberts A."/>
            <person name="Saif S."/>
            <person name="Shea T."/>
            <person name="Shenoy N."/>
            <person name="Sisk P."/>
            <person name="Stolte C."/>
            <person name="Sykes S."/>
            <person name="White J."/>
            <person name="Yandava C."/>
            <person name="Allen-Vercoe E."/>
            <person name="Sibley C."/>
            <person name="Ambrose C.E."/>
            <person name="Strauss J."/>
            <person name="Daigneault M."/>
            <person name="Haas B."/>
            <person name="Nusbaum C."/>
            <person name="Birren B."/>
        </authorList>
    </citation>
    <scope>NUCLEOTIDE SEQUENCE [LARGE SCALE GENOMIC DNA]</scope>
    <source>
        <strain evidence="4 5">3_1_6</strain>
    </source>
</reference>
<feature type="domain" description="N-acetyltransferase" evidence="3">
    <location>
        <begin position="10"/>
        <end position="157"/>
    </location>
</feature>
<dbReference type="PANTHER" id="PTHR43800">
    <property type="entry name" value="PEPTIDYL-LYSINE N-ACETYLTRANSFERASE YJAB"/>
    <property type="match status" value="1"/>
</dbReference>
<reference evidence="4 5" key="2">
    <citation type="submission" date="2013-04" db="EMBL/GenBank/DDBJ databases">
        <title>The Genome Sequence of Bilophila wadsworthia 3_1_6.</title>
        <authorList>
            <consortium name="The Broad Institute Genomics Platform"/>
            <person name="Earl A."/>
            <person name="Ward D."/>
            <person name="Feldgarden M."/>
            <person name="Gevers D."/>
            <person name="Sibley C."/>
            <person name="Strauss J."/>
            <person name="Allen-Vercoe E."/>
            <person name="Walker B."/>
            <person name="Young S."/>
            <person name="Zeng Q."/>
            <person name="Gargeya S."/>
            <person name="Fitzgerald M."/>
            <person name="Haas B."/>
            <person name="Abouelleil A."/>
            <person name="Allen A.W."/>
            <person name="Alvarado L."/>
            <person name="Arachchi H.M."/>
            <person name="Berlin A.M."/>
            <person name="Chapman S.B."/>
            <person name="Gainer-Dewar J."/>
            <person name="Goldberg J."/>
            <person name="Griggs A."/>
            <person name="Gujja S."/>
            <person name="Hansen M."/>
            <person name="Howarth C."/>
            <person name="Imamovic A."/>
            <person name="Ireland A."/>
            <person name="Larimer J."/>
            <person name="McCowan C."/>
            <person name="Murphy C."/>
            <person name="Pearson M."/>
            <person name="Poon T.W."/>
            <person name="Priest M."/>
            <person name="Roberts A."/>
            <person name="Saif S."/>
            <person name="Shea T."/>
            <person name="Sisk P."/>
            <person name="Sykes S."/>
            <person name="Wortman J."/>
            <person name="Nusbaum C."/>
            <person name="Birren B."/>
        </authorList>
    </citation>
    <scope>NUCLEOTIDE SEQUENCE [LARGE SCALE GENOMIC DNA]</scope>
    <source>
        <strain evidence="4 5">3_1_6</strain>
    </source>
</reference>
<dbReference type="Pfam" id="PF13508">
    <property type="entry name" value="Acetyltransf_7"/>
    <property type="match status" value="1"/>
</dbReference>
<keyword evidence="2" id="KW-0012">Acyltransferase</keyword>
<dbReference type="CDD" id="cd04301">
    <property type="entry name" value="NAT_SF"/>
    <property type="match status" value="1"/>
</dbReference>
<protein>
    <recommendedName>
        <fullName evidence="3">N-acetyltransferase domain-containing protein</fullName>
    </recommendedName>
</protein>
<evidence type="ECO:0000313" key="4">
    <source>
        <dbReference type="EMBL" id="EFV43859.1"/>
    </source>
</evidence>
<dbReference type="InterPro" id="IPR016181">
    <property type="entry name" value="Acyl_CoA_acyltransferase"/>
</dbReference>
<sequence>MPCLKAVTPHHIVQAEEADLEAILELQRLAYQGEARLLNDFSIPPLMQTLEEMKEEFRSGIFLKAVDEKGKIVGSVRGTLRGDTLLIGKLMVHPEHQGNGLGSCLLQELEKNCPAPRLELFTSNKSLRNLCLYERNGYTRCVEKAVSPALTLIFLEKKPSHPASAQNPV</sequence>
<evidence type="ECO:0000256" key="2">
    <source>
        <dbReference type="ARBA" id="ARBA00023315"/>
    </source>
</evidence>
<dbReference type="STRING" id="563192.HMPREF0179_02333"/>
<evidence type="ECO:0000259" key="3">
    <source>
        <dbReference type="PROSITE" id="PS51186"/>
    </source>
</evidence>
<proteinExistence type="predicted"/>
<keyword evidence="5" id="KW-1185">Reference proteome</keyword>
<dbReference type="SUPFAM" id="SSF55729">
    <property type="entry name" value="Acyl-CoA N-acyltransferases (Nat)"/>
    <property type="match status" value="1"/>
</dbReference>
<dbReference type="AlphaFoldDB" id="E5Y818"/>
<dbReference type="eggNOG" id="COG0454">
    <property type="taxonomic scope" value="Bacteria"/>
</dbReference>